<dbReference type="InterPro" id="IPR053258">
    <property type="entry name" value="Ca-permeable_cation_channel"/>
</dbReference>
<keyword evidence="1" id="KW-0812">Transmembrane</keyword>
<comment type="caution">
    <text evidence="2">The sequence shown here is derived from an EMBL/GenBank/DDBJ whole genome shotgun (WGS) entry which is preliminary data.</text>
</comment>
<protein>
    <submittedName>
        <fullName evidence="2">Uncharacterized protein</fullName>
    </submittedName>
</protein>
<name>A0AAP0RAW3_LIQFO</name>
<sequence>MRRWHVVVHVKSVASGSDAPINGCKFIFSLLVLGCASEQGLGSSTAFHAAFGFLIIVLGALIQIKYQSQNAPPFETHPSTMLAFIIVVVLHVVALVVMIGHKTDSTSYLPVLRHDLLISSAIASTLLLRILVPLFGLLMLVLCAVQIVAISCVWCNKIFGLPAWADFEVFNKLQGWLRQFFRCLHKGISQVFKKSSTSCNSIEARPLV</sequence>
<reference evidence="2 3" key="1">
    <citation type="journal article" date="2024" name="Plant J.">
        <title>Genome sequences and population genomics reveal climatic adaptation and genomic divergence between two closely related sweetgum species.</title>
        <authorList>
            <person name="Xu W.Q."/>
            <person name="Ren C.Q."/>
            <person name="Zhang X.Y."/>
            <person name="Comes H.P."/>
            <person name="Liu X.H."/>
            <person name="Li Y.G."/>
            <person name="Kettle C.J."/>
            <person name="Jalonen R."/>
            <person name="Gaisberger H."/>
            <person name="Ma Y.Z."/>
            <person name="Qiu Y.X."/>
        </authorList>
    </citation>
    <scope>NUCLEOTIDE SEQUENCE [LARGE SCALE GENOMIC DNA]</scope>
    <source>
        <strain evidence="2">Hangzhou</strain>
    </source>
</reference>
<dbReference type="PANTHER" id="PTHR34115:SF17">
    <property type="entry name" value="PROTEIN, PUTATIVE-RELATED"/>
    <property type="match status" value="1"/>
</dbReference>
<keyword evidence="1" id="KW-0472">Membrane</keyword>
<feature type="transmembrane region" description="Helical" evidence="1">
    <location>
        <begin position="78"/>
        <end position="99"/>
    </location>
</feature>
<evidence type="ECO:0000313" key="2">
    <source>
        <dbReference type="EMBL" id="KAK9274206.1"/>
    </source>
</evidence>
<dbReference type="AlphaFoldDB" id="A0AAP0RAW3"/>
<keyword evidence="3" id="KW-1185">Reference proteome</keyword>
<gene>
    <name evidence="2" type="ORF">L1049_019020</name>
</gene>
<feature type="transmembrane region" description="Helical" evidence="1">
    <location>
        <begin position="46"/>
        <end position="66"/>
    </location>
</feature>
<evidence type="ECO:0000256" key="1">
    <source>
        <dbReference type="SAM" id="Phobius"/>
    </source>
</evidence>
<dbReference type="Proteomes" id="UP001415857">
    <property type="component" value="Unassembled WGS sequence"/>
</dbReference>
<accession>A0AAP0RAW3</accession>
<organism evidence="2 3">
    <name type="scientific">Liquidambar formosana</name>
    <name type="common">Formosan gum</name>
    <dbReference type="NCBI Taxonomy" id="63359"/>
    <lineage>
        <taxon>Eukaryota</taxon>
        <taxon>Viridiplantae</taxon>
        <taxon>Streptophyta</taxon>
        <taxon>Embryophyta</taxon>
        <taxon>Tracheophyta</taxon>
        <taxon>Spermatophyta</taxon>
        <taxon>Magnoliopsida</taxon>
        <taxon>eudicotyledons</taxon>
        <taxon>Gunneridae</taxon>
        <taxon>Pentapetalae</taxon>
        <taxon>Saxifragales</taxon>
        <taxon>Altingiaceae</taxon>
        <taxon>Liquidambar</taxon>
    </lineage>
</organism>
<keyword evidence="1" id="KW-1133">Transmembrane helix</keyword>
<dbReference type="EMBL" id="JBBPBK010000012">
    <property type="protein sequence ID" value="KAK9274206.1"/>
    <property type="molecule type" value="Genomic_DNA"/>
</dbReference>
<proteinExistence type="predicted"/>
<dbReference type="PANTHER" id="PTHR34115">
    <property type="entry name" value="PROTEIN, PUTATIVE-RELATED"/>
    <property type="match status" value="1"/>
</dbReference>
<evidence type="ECO:0000313" key="3">
    <source>
        <dbReference type="Proteomes" id="UP001415857"/>
    </source>
</evidence>
<feature type="transmembrane region" description="Helical" evidence="1">
    <location>
        <begin position="134"/>
        <end position="155"/>
    </location>
</feature>